<evidence type="ECO:0000256" key="1">
    <source>
        <dbReference type="ARBA" id="ARBA00023267"/>
    </source>
</evidence>
<evidence type="ECO:0000259" key="2">
    <source>
        <dbReference type="PROSITE" id="PS50968"/>
    </source>
</evidence>
<comment type="caution">
    <text evidence="3">The sequence shown here is derived from an EMBL/GenBank/DDBJ whole genome shotgun (WGS) entry which is preliminary data.</text>
</comment>
<dbReference type="FunFam" id="2.40.50.100:FF:000003">
    <property type="entry name" value="Acetyl-CoA carboxylase biotin carboxyl carrier protein"/>
    <property type="match status" value="1"/>
</dbReference>
<proteinExistence type="predicted"/>
<evidence type="ECO:0000313" key="3">
    <source>
        <dbReference type="EMBL" id="MCM3712603.1"/>
    </source>
</evidence>
<dbReference type="InterPro" id="IPR011053">
    <property type="entry name" value="Single_hybrid_motif"/>
</dbReference>
<dbReference type="Pfam" id="PF00364">
    <property type="entry name" value="Biotin_lipoyl"/>
    <property type="match status" value="1"/>
</dbReference>
<dbReference type="InterPro" id="IPR050709">
    <property type="entry name" value="Biotin_Carboxyl_Carrier/Decarb"/>
</dbReference>
<dbReference type="Proteomes" id="UP001139179">
    <property type="component" value="Unassembled WGS sequence"/>
</dbReference>
<dbReference type="InterPro" id="IPR000089">
    <property type="entry name" value="Biotin_lipoyl"/>
</dbReference>
<dbReference type="PANTHER" id="PTHR45266">
    <property type="entry name" value="OXALOACETATE DECARBOXYLASE ALPHA CHAIN"/>
    <property type="match status" value="1"/>
</dbReference>
<accession>A0A9X2DP86</accession>
<dbReference type="PANTHER" id="PTHR45266:SF3">
    <property type="entry name" value="OXALOACETATE DECARBOXYLASE ALPHA CHAIN"/>
    <property type="match status" value="1"/>
</dbReference>
<keyword evidence="4" id="KW-1185">Reference proteome</keyword>
<dbReference type="RefSeq" id="WP_251221478.1">
    <property type="nucleotide sequence ID" value="NZ_JAMBOL010000001.1"/>
</dbReference>
<keyword evidence="1" id="KW-0092">Biotin</keyword>
<dbReference type="PROSITE" id="PS50968">
    <property type="entry name" value="BIOTINYL_LIPOYL"/>
    <property type="match status" value="1"/>
</dbReference>
<dbReference type="Gene3D" id="2.40.50.100">
    <property type="match status" value="1"/>
</dbReference>
<gene>
    <name evidence="3" type="ORF">M3202_00780</name>
</gene>
<dbReference type="NCBIfam" id="NF006079">
    <property type="entry name" value="PRK08225.1"/>
    <property type="match status" value="1"/>
</dbReference>
<reference evidence="3" key="1">
    <citation type="submission" date="2022-05" db="EMBL/GenBank/DDBJ databases">
        <title>Comparative Genomics of Spacecraft Associated Microbes.</title>
        <authorList>
            <person name="Tran M.T."/>
            <person name="Wright A."/>
            <person name="Seuylemezian A."/>
            <person name="Eisen J."/>
            <person name="Coil D."/>
        </authorList>
    </citation>
    <scope>NUCLEOTIDE SEQUENCE</scope>
    <source>
        <strain evidence="3">214.1.1</strain>
    </source>
</reference>
<feature type="domain" description="Lipoyl-binding" evidence="2">
    <location>
        <begin position="1"/>
        <end position="70"/>
    </location>
</feature>
<evidence type="ECO:0000313" key="4">
    <source>
        <dbReference type="Proteomes" id="UP001139179"/>
    </source>
</evidence>
<dbReference type="CDD" id="cd06850">
    <property type="entry name" value="biotinyl_domain"/>
    <property type="match status" value="1"/>
</dbReference>
<name>A0A9X2DP86_9BACI</name>
<sequence>MAEIKAMMAGNVWKIIVQVGDEVTVGQQVAILESMKMEISIEAASSGTVTAILKEEGEFVNEGDVLMEMT</sequence>
<organism evidence="3 4">
    <name type="scientific">Halalkalibacter oceani</name>
    <dbReference type="NCBI Taxonomy" id="1653776"/>
    <lineage>
        <taxon>Bacteria</taxon>
        <taxon>Bacillati</taxon>
        <taxon>Bacillota</taxon>
        <taxon>Bacilli</taxon>
        <taxon>Bacillales</taxon>
        <taxon>Bacillaceae</taxon>
        <taxon>Halalkalibacter</taxon>
    </lineage>
</organism>
<dbReference type="EMBL" id="JAMBOL010000001">
    <property type="protein sequence ID" value="MCM3712603.1"/>
    <property type="molecule type" value="Genomic_DNA"/>
</dbReference>
<dbReference type="AlphaFoldDB" id="A0A9X2DP86"/>
<protein>
    <submittedName>
        <fullName evidence="3">Acetyl-CoA carboxylase biotin carboxyl carrier protein subunit</fullName>
    </submittedName>
</protein>
<dbReference type="SUPFAM" id="SSF51230">
    <property type="entry name" value="Single hybrid motif"/>
    <property type="match status" value="1"/>
</dbReference>